<evidence type="ECO:0000313" key="2">
    <source>
        <dbReference type="Proteomes" id="UP001209885"/>
    </source>
</evidence>
<accession>A0ABT3RUJ6</accession>
<comment type="caution">
    <text evidence="1">The sequence shown here is derived from an EMBL/GenBank/DDBJ whole genome shotgun (WGS) entry which is preliminary data.</text>
</comment>
<evidence type="ECO:0000313" key="1">
    <source>
        <dbReference type="EMBL" id="MCX2745305.1"/>
    </source>
</evidence>
<gene>
    <name evidence="1" type="ORF">OO013_15615</name>
</gene>
<protein>
    <recommendedName>
        <fullName evidence="3">YceK/YidQ family lipoprotein</fullName>
    </recommendedName>
</protein>
<proteinExistence type="predicted"/>
<organism evidence="1 2">
    <name type="scientific">Mangrovivirga halotolerans</name>
    <dbReference type="NCBI Taxonomy" id="2993936"/>
    <lineage>
        <taxon>Bacteria</taxon>
        <taxon>Pseudomonadati</taxon>
        <taxon>Bacteroidota</taxon>
        <taxon>Cytophagia</taxon>
        <taxon>Cytophagales</taxon>
        <taxon>Mangrovivirgaceae</taxon>
        <taxon>Mangrovivirga</taxon>
    </lineage>
</organism>
<dbReference type="Proteomes" id="UP001209885">
    <property type="component" value="Unassembled WGS sequence"/>
</dbReference>
<name>A0ABT3RUJ6_9BACT</name>
<reference evidence="1 2" key="1">
    <citation type="submission" date="2022-11" db="EMBL/GenBank/DDBJ databases">
        <title>The characterization of three novel Bacteroidetes species and genomic analysis of their roles in tidal elemental geochemical cycles.</title>
        <authorList>
            <person name="Ma K."/>
        </authorList>
    </citation>
    <scope>NUCLEOTIDE SEQUENCE [LARGE SCALE GENOMIC DNA]</scope>
    <source>
        <strain evidence="1 2">M17</strain>
    </source>
</reference>
<keyword evidence="2" id="KW-1185">Reference proteome</keyword>
<dbReference type="RefSeq" id="WP_266057862.1">
    <property type="nucleotide sequence ID" value="NZ_JAPFQN010000009.1"/>
</dbReference>
<evidence type="ECO:0008006" key="3">
    <source>
        <dbReference type="Google" id="ProtNLM"/>
    </source>
</evidence>
<dbReference type="EMBL" id="JAPFQN010000009">
    <property type="protein sequence ID" value="MCX2745305.1"/>
    <property type="molecule type" value="Genomic_DNA"/>
</dbReference>
<sequence>MRFKKKRIVFAFILLIILTLSGCSNMRWGTSAGVSMDFGPNGPRVRPHMDVDLYSGGRF</sequence>
<dbReference type="PROSITE" id="PS51257">
    <property type="entry name" value="PROKAR_LIPOPROTEIN"/>
    <property type="match status" value="1"/>
</dbReference>